<dbReference type="PIRSF" id="PIRSF003073">
    <property type="entry name" value="DNAC_TnpB_IstB"/>
    <property type="match status" value="1"/>
</dbReference>
<dbReference type="GO" id="GO:0006260">
    <property type="term" value="P:DNA replication"/>
    <property type="evidence" value="ECO:0007669"/>
    <property type="project" value="TreeGrafter"/>
</dbReference>
<dbReference type="GO" id="GO:0005524">
    <property type="term" value="F:ATP binding"/>
    <property type="evidence" value="ECO:0007669"/>
    <property type="project" value="UniProtKB-KW"/>
</dbReference>
<dbReference type="AlphaFoldDB" id="A0A556P6C7"/>
<dbReference type="InterPro" id="IPR002611">
    <property type="entry name" value="IstB_ATP-bd"/>
</dbReference>
<proteinExistence type="inferred from homology"/>
<dbReference type="Proteomes" id="UP000316425">
    <property type="component" value="Unassembled WGS sequence"/>
</dbReference>
<dbReference type="InterPro" id="IPR047661">
    <property type="entry name" value="IstB"/>
</dbReference>
<dbReference type="PANTHER" id="PTHR30050">
    <property type="entry name" value="CHROMOSOMAL REPLICATION INITIATOR PROTEIN DNAA"/>
    <property type="match status" value="1"/>
</dbReference>
<evidence type="ECO:0000313" key="5">
    <source>
        <dbReference type="EMBL" id="TSJ59942.1"/>
    </source>
</evidence>
<feature type="domain" description="AAA+ ATPase" evidence="4">
    <location>
        <begin position="92"/>
        <end position="224"/>
    </location>
</feature>
<keyword evidence="2" id="KW-0547">Nucleotide-binding</keyword>
<gene>
    <name evidence="5" type="ORF">FPQ13_12870</name>
</gene>
<evidence type="ECO:0000256" key="1">
    <source>
        <dbReference type="ARBA" id="ARBA00008059"/>
    </source>
</evidence>
<dbReference type="EMBL" id="VMHE01000053">
    <property type="protein sequence ID" value="TSJ59942.1"/>
    <property type="molecule type" value="Genomic_DNA"/>
</dbReference>
<evidence type="ECO:0000256" key="2">
    <source>
        <dbReference type="ARBA" id="ARBA00022741"/>
    </source>
</evidence>
<evidence type="ECO:0000313" key="6">
    <source>
        <dbReference type="Proteomes" id="UP000316425"/>
    </source>
</evidence>
<name>A0A556P6C7_9BACI</name>
<reference evidence="5 6" key="1">
    <citation type="submission" date="2019-07" db="EMBL/GenBank/DDBJ databases">
        <title>Allobacillus sp. nov. SKP isolated from shrimp paste of Euphausiacea.</title>
        <authorList>
            <person name="Kanchanasin P."/>
            <person name="Tanasupawat S."/>
            <person name="Shi W."/>
            <person name="Wu L."/>
            <person name="Ma J."/>
        </authorList>
    </citation>
    <scope>NUCLEOTIDE SEQUENCE [LARGE SCALE GENOMIC DNA]</scope>
    <source>
        <strain evidence="5 6">SKP4-8</strain>
    </source>
</reference>
<dbReference type="NCBIfam" id="NF038214">
    <property type="entry name" value="IS21_help_AAA"/>
    <property type="match status" value="1"/>
</dbReference>
<dbReference type="PANTHER" id="PTHR30050:SF4">
    <property type="entry name" value="ATP-BINDING PROTEIN RV3427C IN INSERTION SEQUENCE-RELATED"/>
    <property type="match status" value="1"/>
</dbReference>
<dbReference type="InterPro" id="IPR003593">
    <property type="entry name" value="AAA+_ATPase"/>
</dbReference>
<sequence>MSDRLKEMCKSLRLAYVADIYERVPFEDPSQYLEALFQQEFDLRDTAKGERLIKKARFMNNKELDSFQWGDQVKFPPQIDRGDLESLRFISRKENVILTGSPGTGKTHIATGLGRNACRKGYEVRFYRVADLVDQLEKAWSEGKLQWFRNKFKKVDLVILDEMGYIPFSKDGAELLFQLVTDWYEQKSLIITSNLEFSQWNRIFVDARLTAALVDRVIHHAHILSFTGDSYRVTHALSNYPS</sequence>
<comment type="caution">
    <text evidence="5">The sequence shown here is derived from an EMBL/GenBank/DDBJ whole genome shotgun (WGS) entry which is preliminary data.</text>
</comment>
<protein>
    <submittedName>
        <fullName evidence="5">AAA family ATPase</fullName>
    </submittedName>
</protein>
<evidence type="ECO:0000256" key="3">
    <source>
        <dbReference type="ARBA" id="ARBA00022840"/>
    </source>
</evidence>
<dbReference type="SUPFAM" id="SSF52540">
    <property type="entry name" value="P-loop containing nucleoside triphosphate hydrolases"/>
    <property type="match status" value="1"/>
</dbReference>
<dbReference type="InterPro" id="IPR027417">
    <property type="entry name" value="P-loop_NTPase"/>
</dbReference>
<dbReference type="Gene3D" id="3.40.50.300">
    <property type="entry name" value="P-loop containing nucleotide triphosphate hydrolases"/>
    <property type="match status" value="1"/>
</dbReference>
<dbReference type="RefSeq" id="WP_144089729.1">
    <property type="nucleotide sequence ID" value="NZ_VMHE01000053.1"/>
</dbReference>
<organism evidence="5 6">
    <name type="scientific">Allobacillus salarius</name>
    <dbReference type="NCBI Taxonomy" id="1955272"/>
    <lineage>
        <taxon>Bacteria</taxon>
        <taxon>Bacillati</taxon>
        <taxon>Bacillota</taxon>
        <taxon>Bacilli</taxon>
        <taxon>Bacillales</taxon>
        <taxon>Bacillaceae</taxon>
        <taxon>Allobacillus</taxon>
    </lineage>
</organism>
<dbReference type="InterPro" id="IPR028350">
    <property type="entry name" value="DNAC/IstB-like"/>
</dbReference>
<keyword evidence="3" id="KW-0067">ATP-binding</keyword>
<evidence type="ECO:0000259" key="4">
    <source>
        <dbReference type="SMART" id="SM00382"/>
    </source>
</evidence>
<comment type="similarity">
    <text evidence="1">Belongs to the IS21/IS1162 putative ATP-binding protein family.</text>
</comment>
<accession>A0A556P6C7</accession>
<dbReference type="SMART" id="SM00382">
    <property type="entry name" value="AAA"/>
    <property type="match status" value="1"/>
</dbReference>
<dbReference type="CDD" id="cd00009">
    <property type="entry name" value="AAA"/>
    <property type="match status" value="1"/>
</dbReference>
<dbReference type="Pfam" id="PF01695">
    <property type="entry name" value="IstB_IS21"/>
    <property type="match status" value="1"/>
</dbReference>
<keyword evidence="6" id="KW-1185">Reference proteome</keyword>
<dbReference type="OrthoDB" id="2052561at2"/>